<reference evidence="3" key="1">
    <citation type="submission" date="2022-04" db="EMBL/GenBank/DDBJ databases">
        <title>Roseomonas acroporae sp. nov., isolated from coral Acropora digitifera.</title>
        <authorList>
            <person name="Sun H."/>
        </authorList>
    </citation>
    <scope>NUCLEOTIDE SEQUENCE</scope>
    <source>
        <strain evidence="3">NAR14</strain>
    </source>
</reference>
<evidence type="ECO:0000313" key="3">
    <source>
        <dbReference type="EMBL" id="MCK8787800.1"/>
    </source>
</evidence>
<sequence>MASRSTALYLRVGTLVLVGAGLMVGFVLFLTSRNFGGREVTLETYVRESVQGLDVGSAVRYRGVRLGQVREIGLVSAEYRTEDGERFNTAFQRVLVRFTVDLARIGPLGREDMLHEAVEHGLRARITSQGITGVSYIELDFSPPDRFPVVQPPWRPRFTYIPSIPSTVAQVQSAAENLVQRLQDVDFRGLIENIAGLVQDLRREVGQEGEVNVALREATQLLTTLRGAVDTADLPGVIAELRRTSEAARTVLTGRETRQAIANVSQAAGQFGQAAQSVREAANRVPQALAGLDSTLRSGRGLVSDTQADLTPILRDLRAVASNLRDVTELLRRAPSQALFGSPPPPERR</sequence>
<keyword evidence="4" id="KW-1185">Reference proteome</keyword>
<feature type="transmembrane region" description="Helical" evidence="1">
    <location>
        <begin position="12"/>
        <end position="31"/>
    </location>
</feature>
<evidence type="ECO:0000259" key="2">
    <source>
        <dbReference type="Pfam" id="PF02470"/>
    </source>
</evidence>
<accession>A0A9X2C057</accession>
<dbReference type="PANTHER" id="PTHR36698:SF3">
    <property type="entry name" value="ABC-TYPE TRANSPORT AUXILIARY LIPOPROTEIN COMPONENT DOMAIN-CONTAINING PROTEIN"/>
    <property type="match status" value="1"/>
</dbReference>
<evidence type="ECO:0000256" key="1">
    <source>
        <dbReference type="SAM" id="Phobius"/>
    </source>
</evidence>
<dbReference type="Pfam" id="PF02470">
    <property type="entry name" value="MlaD"/>
    <property type="match status" value="1"/>
</dbReference>
<keyword evidence="1" id="KW-1133">Transmembrane helix</keyword>
<dbReference type="Proteomes" id="UP001139516">
    <property type="component" value="Unassembled WGS sequence"/>
</dbReference>
<dbReference type="PANTHER" id="PTHR36698">
    <property type="entry name" value="BLL5892 PROTEIN"/>
    <property type="match status" value="1"/>
</dbReference>
<evidence type="ECO:0000313" key="4">
    <source>
        <dbReference type="Proteomes" id="UP001139516"/>
    </source>
</evidence>
<organism evidence="3 4">
    <name type="scientific">Roseomonas acroporae</name>
    <dbReference type="NCBI Taxonomy" id="2937791"/>
    <lineage>
        <taxon>Bacteria</taxon>
        <taxon>Pseudomonadati</taxon>
        <taxon>Pseudomonadota</taxon>
        <taxon>Alphaproteobacteria</taxon>
        <taxon>Acetobacterales</taxon>
        <taxon>Roseomonadaceae</taxon>
        <taxon>Roseomonas</taxon>
    </lineage>
</organism>
<dbReference type="EMBL" id="JALPRX010000147">
    <property type="protein sequence ID" value="MCK8787800.1"/>
    <property type="molecule type" value="Genomic_DNA"/>
</dbReference>
<proteinExistence type="predicted"/>
<dbReference type="AlphaFoldDB" id="A0A9X2C057"/>
<protein>
    <submittedName>
        <fullName evidence="3">MlaD family protein</fullName>
    </submittedName>
</protein>
<keyword evidence="1" id="KW-0472">Membrane</keyword>
<comment type="caution">
    <text evidence="3">The sequence shown here is derived from an EMBL/GenBank/DDBJ whole genome shotgun (WGS) entry which is preliminary data.</text>
</comment>
<keyword evidence="1" id="KW-0812">Transmembrane</keyword>
<name>A0A9X2C057_9PROT</name>
<gene>
    <name evidence="3" type="ORF">M0638_25930</name>
</gene>
<dbReference type="InterPro" id="IPR003399">
    <property type="entry name" value="Mce/MlaD"/>
</dbReference>
<feature type="domain" description="Mce/MlaD" evidence="2">
    <location>
        <begin position="48"/>
        <end position="141"/>
    </location>
</feature>
<dbReference type="RefSeq" id="WP_248669848.1">
    <property type="nucleotide sequence ID" value="NZ_JALPRX010000147.1"/>
</dbReference>